<dbReference type="WBParaSite" id="ACRNAN_scaffold121.g14521.t1">
    <property type="protein sequence ID" value="ACRNAN_scaffold121.g14521.t1"/>
    <property type="gene ID" value="ACRNAN_scaffold121.g14521"/>
</dbReference>
<keyword evidence="1" id="KW-0812">Transmembrane</keyword>
<dbReference type="Proteomes" id="UP000887540">
    <property type="component" value="Unplaced"/>
</dbReference>
<keyword evidence="1" id="KW-0472">Membrane</keyword>
<keyword evidence="2" id="KW-1185">Reference proteome</keyword>
<reference evidence="3" key="1">
    <citation type="submission" date="2022-11" db="UniProtKB">
        <authorList>
            <consortium name="WormBaseParasite"/>
        </authorList>
    </citation>
    <scope>IDENTIFICATION</scope>
</reference>
<evidence type="ECO:0000256" key="1">
    <source>
        <dbReference type="SAM" id="Phobius"/>
    </source>
</evidence>
<evidence type="ECO:0000313" key="3">
    <source>
        <dbReference type="WBParaSite" id="ACRNAN_scaffold121.g14521.t1"/>
    </source>
</evidence>
<feature type="transmembrane region" description="Helical" evidence="1">
    <location>
        <begin position="23"/>
        <end position="46"/>
    </location>
</feature>
<organism evidence="2 3">
    <name type="scientific">Acrobeloides nanus</name>
    <dbReference type="NCBI Taxonomy" id="290746"/>
    <lineage>
        <taxon>Eukaryota</taxon>
        <taxon>Metazoa</taxon>
        <taxon>Ecdysozoa</taxon>
        <taxon>Nematoda</taxon>
        <taxon>Chromadorea</taxon>
        <taxon>Rhabditida</taxon>
        <taxon>Tylenchina</taxon>
        <taxon>Cephalobomorpha</taxon>
        <taxon>Cephaloboidea</taxon>
        <taxon>Cephalobidae</taxon>
        <taxon>Acrobeloides</taxon>
    </lineage>
</organism>
<keyword evidence="1" id="KW-1133">Transmembrane helix</keyword>
<dbReference type="AlphaFoldDB" id="A0A914CLE4"/>
<protein>
    <submittedName>
        <fullName evidence="3">ATP synthase F0 subunit 8</fullName>
    </submittedName>
</protein>
<evidence type="ECO:0000313" key="2">
    <source>
        <dbReference type="Proteomes" id="UP000887540"/>
    </source>
</evidence>
<accession>A0A914CLE4</accession>
<sequence length="119" mass="13865">MNTTSKKFKIDCNNPCNLFFGYAFNYLIVILILYVLLMSSIMLAWITKAMISKLNKEPKRCMHAKTKERKKMTCFVDLNADKVVDLIDRNNFVEEIFFIGNGFLAHNLDLYNFLLVVNP</sequence>
<proteinExistence type="predicted"/>
<name>A0A914CLE4_9BILA</name>